<evidence type="ECO:0000256" key="8">
    <source>
        <dbReference type="ARBA" id="ARBA00022842"/>
    </source>
</evidence>
<reference evidence="10 11" key="1">
    <citation type="submission" date="2022-04" db="EMBL/GenBank/DDBJ databases">
        <title>Roseobacter sp. WL0113 is a bacterium isolated from neritic sediment.</title>
        <authorList>
            <person name="Wang L."/>
            <person name="He W."/>
            <person name="Zhang D.-F."/>
        </authorList>
    </citation>
    <scope>NUCLEOTIDE SEQUENCE [LARGE SCALE GENOMIC DNA]</scope>
    <source>
        <strain evidence="10 11">WL0113</strain>
    </source>
</reference>
<evidence type="ECO:0000256" key="7">
    <source>
        <dbReference type="ARBA" id="ARBA00022801"/>
    </source>
</evidence>
<dbReference type="Gene3D" id="3.40.50.1000">
    <property type="entry name" value="HAD superfamily/HAD-like"/>
    <property type="match status" value="1"/>
</dbReference>
<dbReference type="PANTHER" id="PTHR43434:SF1">
    <property type="entry name" value="PHOSPHOGLYCOLATE PHOSPHATASE"/>
    <property type="match status" value="1"/>
</dbReference>
<evidence type="ECO:0000256" key="2">
    <source>
        <dbReference type="ARBA" id="ARBA00001946"/>
    </source>
</evidence>
<dbReference type="InterPro" id="IPR037512">
    <property type="entry name" value="PGPase_prok"/>
</dbReference>
<protein>
    <recommendedName>
        <fullName evidence="5">phosphoglycolate phosphatase</fullName>
        <ecNumber evidence="5">3.1.3.18</ecNumber>
    </recommendedName>
</protein>
<evidence type="ECO:0000256" key="6">
    <source>
        <dbReference type="ARBA" id="ARBA00022723"/>
    </source>
</evidence>
<dbReference type="InterPro" id="IPR036412">
    <property type="entry name" value="HAD-like_sf"/>
</dbReference>
<keyword evidence="8" id="KW-0460">Magnesium</keyword>
<evidence type="ECO:0000256" key="4">
    <source>
        <dbReference type="ARBA" id="ARBA00006171"/>
    </source>
</evidence>
<evidence type="ECO:0000256" key="3">
    <source>
        <dbReference type="ARBA" id="ARBA00004818"/>
    </source>
</evidence>
<sequence length="218" mass="23168">MTGKTTLIFDLDGTLIHSAPDLHAALNAALAPLGRGPLDLATVTSFVGNGVEKLIERGLSATGGLDADLHRRTLAAFLTAYEADGVALTTVYDGVLPQLQRLRDRGKALGICTNKPEGPARHICDRLGLSPHFDVIIGAREGQQKKPDPAALMHTIQTLGAAPDDTLYVGDSTVDFRTAQAAGVDFWLYTGGYLNGDLPQDRCAGVFADWTRPDLFTG</sequence>
<dbReference type="RefSeq" id="WP_263843097.1">
    <property type="nucleotide sequence ID" value="NZ_JALIEB010000002.1"/>
</dbReference>
<dbReference type="SUPFAM" id="SSF56784">
    <property type="entry name" value="HAD-like"/>
    <property type="match status" value="1"/>
</dbReference>
<organism evidence="10 11">
    <name type="scientific">Roseobacter sinensis</name>
    <dbReference type="NCBI Taxonomy" id="2931391"/>
    <lineage>
        <taxon>Bacteria</taxon>
        <taxon>Pseudomonadati</taxon>
        <taxon>Pseudomonadota</taxon>
        <taxon>Alphaproteobacteria</taxon>
        <taxon>Rhodobacterales</taxon>
        <taxon>Roseobacteraceae</taxon>
        <taxon>Roseobacter</taxon>
    </lineage>
</organism>
<dbReference type="Pfam" id="PF13419">
    <property type="entry name" value="HAD_2"/>
    <property type="match status" value="1"/>
</dbReference>
<dbReference type="InterPro" id="IPR023214">
    <property type="entry name" value="HAD_sf"/>
</dbReference>
<comment type="pathway">
    <text evidence="3">Organic acid metabolism; glycolate biosynthesis; glycolate from 2-phosphoglycolate: step 1/1.</text>
</comment>
<keyword evidence="11" id="KW-1185">Reference proteome</keyword>
<dbReference type="InterPro" id="IPR050155">
    <property type="entry name" value="HAD-like_hydrolase_sf"/>
</dbReference>
<dbReference type="InterPro" id="IPR023198">
    <property type="entry name" value="PGP-like_dom2"/>
</dbReference>
<proteinExistence type="inferred from homology"/>
<dbReference type="InterPro" id="IPR041492">
    <property type="entry name" value="HAD_2"/>
</dbReference>
<evidence type="ECO:0000256" key="5">
    <source>
        <dbReference type="ARBA" id="ARBA00013078"/>
    </source>
</evidence>
<dbReference type="GO" id="GO:0008967">
    <property type="term" value="F:phosphoglycolate phosphatase activity"/>
    <property type="evidence" value="ECO:0007669"/>
    <property type="project" value="UniProtKB-EC"/>
</dbReference>
<keyword evidence="9" id="KW-0119">Carbohydrate metabolism</keyword>
<dbReference type="EMBL" id="JALIEB010000002">
    <property type="protein sequence ID" value="MCV3270779.1"/>
    <property type="molecule type" value="Genomic_DNA"/>
</dbReference>
<comment type="catalytic activity">
    <reaction evidence="1">
        <text>2-phosphoglycolate + H2O = glycolate + phosphate</text>
        <dbReference type="Rhea" id="RHEA:14369"/>
        <dbReference type="ChEBI" id="CHEBI:15377"/>
        <dbReference type="ChEBI" id="CHEBI:29805"/>
        <dbReference type="ChEBI" id="CHEBI:43474"/>
        <dbReference type="ChEBI" id="CHEBI:58033"/>
        <dbReference type="EC" id="3.1.3.18"/>
    </reaction>
</comment>
<evidence type="ECO:0000256" key="9">
    <source>
        <dbReference type="ARBA" id="ARBA00023277"/>
    </source>
</evidence>
<gene>
    <name evidence="10" type="primary">gph</name>
    <name evidence="10" type="ORF">MUB52_04995</name>
</gene>
<accession>A0ABT3BC80</accession>
<name>A0ABT3BC80_9RHOB</name>
<comment type="caution">
    <text evidence="10">The sequence shown here is derived from an EMBL/GenBank/DDBJ whole genome shotgun (WGS) entry which is preliminary data.</text>
</comment>
<dbReference type="SFLD" id="SFLDS00003">
    <property type="entry name" value="Haloacid_Dehalogenase"/>
    <property type="match status" value="1"/>
</dbReference>
<dbReference type="NCBIfam" id="TIGR01549">
    <property type="entry name" value="HAD-SF-IA-v1"/>
    <property type="match status" value="1"/>
</dbReference>
<dbReference type="PRINTS" id="PR00413">
    <property type="entry name" value="HADHALOGNASE"/>
</dbReference>
<dbReference type="EC" id="3.1.3.18" evidence="5"/>
<dbReference type="NCBIfam" id="TIGR01449">
    <property type="entry name" value="PGP_bact"/>
    <property type="match status" value="1"/>
</dbReference>
<dbReference type="PANTHER" id="PTHR43434">
    <property type="entry name" value="PHOSPHOGLYCOLATE PHOSPHATASE"/>
    <property type="match status" value="1"/>
</dbReference>
<dbReference type="Proteomes" id="UP001208690">
    <property type="component" value="Unassembled WGS sequence"/>
</dbReference>
<evidence type="ECO:0000313" key="10">
    <source>
        <dbReference type="EMBL" id="MCV3270779.1"/>
    </source>
</evidence>
<comment type="similarity">
    <text evidence="4">Belongs to the HAD-like hydrolase superfamily. CbbY/CbbZ/Gph/YieH family.</text>
</comment>
<keyword evidence="7 10" id="KW-0378">Hydrolase</keyword>
<evidence type="ECO:0000313" key="11">
    <source>
        <dbReference type="Proteomes" id="UP001208690"/>
    </source>
</evidence>
<keyword evidence="6" id="KW-0479">Metal-binding</keyword>
<comment type="cofactor">
    <cofactor evidence="2">
        <name>Mg(2+)</name>
        <dbReference type="ChEBI" id="CHEBI:18420"/>
    </cofactor>
</comment>
<dbReference type="InterPro" id="IPR006439">
    <property type="entry name" value="HAD-SF_hydro_IA"/>
</dbReference>
<dbReference type="Gene3D" id="1.10.150.240">
    <property type="entry name" value="Putative phosphatase, domain 2"/>
    <property type="match status" value="1"/>
</dbReference>
<evidence type="ECO:0000256" key="1">
    <source>
        <dbReference type="ARBA" id="ARBA00000830"/>
    </source>
</evidence>
<dbReference type="SFLD" id="SFLDG01129">
    <property type="entry name" value="C1.5:_HAD__Beta-PGM__Phosphata"/>
    <property type="match status" value="1"/>
</dbReference>
<dbReference type="NCBIfam" id="TIGR01509">
    <property type="entry name" value="HAD-SF-IA-v3"/>
    <property type="match status" value="1"/>
</dbReference>